<keyword evidence="3" id="KW-1185">Reference proteome</keyword>
<comment type="caution">
    <text evidence="2">The sequence shown here is derived from an EMBL/GenBank/DDBJ whole genome shotgun (WGS) entry which is preliminary data.</text>
</comment>
<evidence type="ECO:0000259" key="1">
    <source>
        <dbReference type="Pfam" id="PF02470"/>
    </source>
</evidence>
<proteinExistence type="predicted"/>
<sequence length="341" mass="34899">MPNYGMPGVAVDRRRSLLTGTAALALAAAVAVPAALYLRGHDSAGLTVALHTTEIGDGILEGTPVREDGVQVGTVTAIAPDRAGTQRITLRLDAAQLRGLDESLQVDYAPSNLFGIGEIELRRGPGGAPLRQNSVVDLTGPRANGVFDATMSGLLRSLAQTGDSVLTPQMVSSIAQAARDLHAFTPLLQALISVAGTVTDHQIMPSSELAGRLGTAFDGGGKFAAATIHVLDLILRSPALQENRAEYDAAVAMLTGQLLPGLARTAGTAGDGLSGSTDALAPVLDAVAATVPQPGQSGAQLSELLDRLRAAMPDTPNGPVLNAEIDVHGMPILAPMLGGNR</sequence>
<dbReference type="Pfam" id="PF02470">
    <property type="entry name" value="MlaD"/>
    <property type="match status" value="1"/>
</dbReference>
<gene>
    <name evidence="2" type="ORF">EBN03_12205</name>
</gene>
<evidence type="ECO:0000313" key="2">
    <source>
        <dbReference type="EMBL" id="RMI32715.1"/>
    </source>
</evidence>
<organism evidence="2 3">
    <name type="scientific">Nocardia stercoris</name>
    <dbReference type="NCBI Taxonomy" id="2483361"/>
    <lineage>
        <taxon>Bacteria</taxon>
        <taxon>Bacillati</taxon>
        <taxon>Actinomycetota</taxon>
        <taxon>Actinomycetes</taxon>
        <taxon>Mycobacteriales</taxon>
        <taxon>Nocardiaceae</taxon>
        <taxon>Nocardia</taxon>
    </lineage>
</organism>
<dbReference type="AlphaFoldDB" id="A0A3M2L9W4"/>
<dbReference type="EMBL" id="RFFH01000004">
    <property type="protein sequence ID" value="RMI32715.1"/>
    <property type="molecule type" value="Genomic_DNA"/>
</dbReference>
<dbReference type="PANTHER" id="PTHR33371">
    <property type="entry name" value="INTERMEMBRANE PHOSPHOLIPID TRANSPORT SYSTEM BINDING PROTEIN MLAD-RELATED"/>
    <property type="match status" value="1"/>
</dbReference>
<reference evidence="2 3" key="1">
    <citation type="submission" date="2018-10" db="EMBL/GenBank/DDBJ databases">
        <title>Isolation from cow dung.</title>
        <authorList>
            <person name="Ling L."/>
        </authorList>
    </citation>
    <scope>NUCLEOTIDE SEQUENCE [LARGE SCALE GENOMIC DNA]</scope>
    <source>
        <strain evidence="2 3">NEAU-LL90</strain>
    </source>
</reference>
<dbReference type="OrthoDB" id="4367361at2"/>
<dbReference type="PANTHER" id="PTHR33371:SF4">
    <property type="entry name" value="INTERMEMBRANE PHOSPHOLIPID TRANSPORT SYSTEM BINDING PROTEIN MLAD"/>
    <property type="match status" value="1"/>
</dbReference>
<feature type="domain" description="Mce/MlaD" evidence="1">
    <location>
        <begin position="45"/>
        <end position="122"/>
    </location>
</feature>
<dbReference type="Proteomes" id="UP000279275">
    <property type="component" value="Unassembled WGS sequence"/>
</dbReference>
<protein>
    <submittedName>
        <fullName evidence="2">MCE family protein</fullName>
    </submittedName>
</protein>
<evidence type="ECO:0000313" key="3">
    <source>
        <dbReference type="Proteomes" id="UP000279275"/>
    </source>
</evidence>
<accession>A0A3M2L9W4</accession>
<dbReference type="InterPro" id="IPR003399">
    <property type="entry name" value="Mce/MlaD"/>
</dbReference>
<name>A0A3M2L9W4_9NOCA</name>
<dbReference type="InterPro" id="IPR052336">
    <property type="entry name" value="MlaD_Phospholipid_Transporter"/>
</dbReference>